<dbReference type="GO" id="GO:0000166">
    <property type="term" value="F:nucleotide binding"/>
    <property type="evidence" value="ECO:0007669"/>
    <property type="project" value="InterPro"/>
</dbReference>
<dbReference type="RefSeq" id="WP_038697551.1">
    <property type="nucleotide sequence ID" value="NZ_CP009286.1"/>
</dbReference>
<protein>
    <submittedName>
        <fullName evidence="2">Oxidoreductase</fullName>
    </submittedName>
</protein>
<dbReference type="EMBL" id="CP009286">
    <property type="protein sequence ID" value="AIQ64914.1"/>
    <property type="molecule type" value="Genomic_DNA"/>
</dbReference>
<gene>
    <name evidence="2" type="ORF">PSTEL_19150</name>
</gene>
<dbReference type="InterPro" id="IPR000683">
    <property type="entry name" value="Gfo/Idh/MocA-like_OxRdtase_N"/>
</dbReference>
<dbReference type="PANTHER" id="PTHR43818">
    <property type="entry name" value="BCDNA.GH03377"/>
    <property type="match status" value="1"/>
</dbReference>
<dbReference type="InterPro" id="IPR050463">
    <property type="entry name" value="Gfo/Idh/MocA_oxidrdct_glycsds"/>
</dbReference>
<dbReference type="PANTHER" id="PTHR43818:SF9">
    <property type="entry name" value="HYPOTHETICAL OXIDOREDUCTASE"/>
    <property type="match status" value="1"/>
</dbReference>
<dbReference type="STRING" id="169760.PSTEL_19150"/>
<dbReference type="Gene3D" id="3.30.360.10">
    <property type="entry name" value="Dihydrodipicolinate Reductase, domain 2"/>
    <property type="match status" value="1"/>
</dbReference>
<dbReference type="OrthoDB" id="128220at2"/>
<name>A0A089N837_9BACL</name>
<evidence type="ECO:0000313" key="2">
    <source>
        <dbReference type="EMBL" id="AIQ64914.1"/>
    </source>
</evidence>
<keyword evidence="3" id="KW-1185">Reference proteome</keyword>
<organism evidence="2 3">
    <name type="scientific">Paenibacillus stellifer</name>
    <dbReference type="NCBI Taxonomy" id="169760"/>
    <lineage>
        <taxon>Bacteria</taxon>
        <taxon>Bacillati</taxon>
        <taxon>Bacillota</taxon>
        <taxon>Bacilli</taxon>
        <taxon>Bacillales</taxon>
        <taxon>Paenibacillaceae</taxon>
        <taxon>Paenibacillus</taxon>
    </lineage>
</organism>
<feature type="domain" description="Gfo/Idh/MocA-like oxidoreductase N-terminal" evidence="1">
    <location>
        <begin position="55"/>
        <end position="133"/>
    </location>
</feature>
<dbReference type="HOGENOM" id="CLU_065109_0_0_9"/>
<dbReference type="InterPro" id="IPR036291">
    <property type="entry name" value="NAD(P)-bd_dom_sf"/>
</dbReference>
<evidence type="ECO:0000259" key="1">
    <source>
        <dbReference type="Pfam" id="PF01408"/>
    </source>
</evidence>
<evidence type="ECO:0000313" key="3">
    <source>
        <dbReference type="Proteomes" id="UP000029507"/>
    </source>
</evidence>
<dbReference type="Proteomes" id="UP000029507">
    <property type="component" value="Chromosome"/>
</dbReference>
<dbReference type="Pfam" id="PF01408">
    <property type="entry name" value="GFO_IDH_MocA"/>
    <property type="match status" value="1"/>
</dbReference>
<proteinExistence type="predicted"/>
<dbReference type="AlphaFoldDB" id="A0A089N837"/>
<dbReference type="SUPFAM" id="SSF51735">
    <property type="entry name" value="NAD(P)-binding Rossmann-fold domains"/>
    <property type="match status" value="1"/>
</dbReference>
<sequence length="308" mass="34398">MSAKPLKLGVIGLDTSHVTAFAEILNDPGHPHHIPGATIQVAYPGKPSPDFALSCDRIEGYTEELVSNYHIRLADSEEAVAEECDAILLESVDGRVHPEQFKRIVPYGKPVFIDKPFALSSREAREMLDAAERFRVPWMSCSSLRYGEALSEQLRSMESESIIGADCHGPMAIEPTQPGLFWYGIHAVEMLYKVLGRGCVSVSAAKSEDYDQITAIWDDGRMGTIRGNRKGNNKFGVLLHGDQTTRYANMSDHHKPFYASMLEQIVRMFHTGIVDIDPEETLEIIRFIESANLSRETGRTIRLQAPHE</sequence>
<dbReference type="KEGG" id="pste:PSTEL_19150"/>
<accession>A0A089N837</accession>
<dbReference type="Gene3D" id="3.40.50.720">
    <property type="entry name" value="NAD(P)-binding Rossmann-like Domain"/>
    <property type="match status" value="1"/>
</dbReference>
<reference evidence="2 3" key="1">
    <citation type="submission" date="2014-08" db="EMBL/GenBank/DDBJ databases">
        <title>Comparative genomics of the Paenibacillus odorifer group.</title>
        <authorList>
            <person name="den Bakker H.C."/>
            <person name="Tsai Y.-C."/>
            <person name="Martin N."/>
            <person name="Korlach J."/>
            <person name="Wiedmann M."/>
        </authorList>
    </citation>
    <scope>NUCLEOTIDE SEQUENCE [LARGE SCALE GENOMIC DNA]</scope>
    <source>
        <strain evidence="2 3">DSM 14472</strain>
    </source>
</reference>